<sequence length="290" mass="33553">MDRHSEGSSQANFHEFGETQEGGARKRGCKEETIVHVPRHEETYAQHMISDMRRLKNSMLTQESPLFLTAAALSLFVILFLFMWYMEWFPSYYFHLHSEDVIFFDTYRLNTRTKALSALSANFFLTAVNVYVRRTVSSWQINYINSPHIPRSDLQSTLHIQMTMFCYTLFVCLSGAINIFLIFSNFWFLMAQSTSTVLVTLLMTQLFLHEKQLAEKVEMTNFDLYETVHRQQKDTKVRAQIMDDASMMAPGGMGDIYRTVPRASNAQTVAIEEAFRTATEPSVRRGVLNI</sequence>
<keyword evidence="2" id="KW-0812">Transmembrane</keyword>
<organism evidence="3 4">
    <name type="scientific">Cymbomonas tetramitiformis</name>
    <dbReference type="NCBI Taxonomy" id="36881"/>
    <lineage>
        <taxon>Eukaryota</taxon>
        <taxon>Viridiplantae</taxon>
        <taxon>Chlorophyta</taxon>
        <taxon>Pyramimonadophyceae</taxon>
        <taxon>Pyramimonadales</taxon>
        <taxon>Pyramimonadaceae</taxon>
        <taxon>Cymbomonas</taxon>
    </lineage>
</organism>
<proteinExistence type="predicted"/>
<evidence type="ECO:0000313" key="4">
    <source>
        <dbReference type="Proteomes" id="UP001190700"/>
    </source>
</evidence>
<feature type="transmembrane region" description="Helical" evidence="2">
    <location>
        <begin position="164"/>
        <end position="183"/>
    </location>
</feature>
<gene>
    <name evidence="3" type="ORF">CYMTET_44315</name>
</gene>
<evidence type="ECO:0000256" key="1">
    <source>
        <dbReference type="SAM" id="MobiDB-lite"/>
    </source>
</evidence>
<dbReference type="Proteomes" id="UP001190700">
    <property type="component" value="Unassembled WGS sequence"/>
</dbReference>
<feature type="transmembrane region" description="Helical" evidence="2">
    <location>
        <begin position="66"/>
        <end position="86"/>
    </location>
</feature>
<dbReference type="EMBL" id="LGRX02030095">
    <property type="protein sequence ID" value="KAK3246094.1"/>
    <property type="molecule type" value="Genomic_DNA"/>
</dbReference>
<accession>A0AAE0C1L7</accession>
<keyword evidence="2" id="KW-0472">Membrane</keyword>
<comment type="caution">
    <text evidence="3">The sequence shown here is derived from an EMBL/GenBank/DDBJ whole genome shotgun (WGS) entry which is preliminary data.</text>
</comment>
<evidence type="ECO:0000313" key="3">
    <source>
        <dbReference type="EMBL" id="KAK3246094.1"/>
    </source>
</evidence>
<dbReference type="AlphaFoldDB" id="A0AAE0C1L7"/>
<feature type="transmembrane region" description="Helical" evidence="2">
    <location>
        <begin position="115"/>
        <end position="132"/>
    </location>
</feature>
<feature type="region of interest" description="Disordered" evidence="1">
    <location>
        <begin position="1"/>
        <end position="30"/>
    </location>
</feature>
<name>A0AAE0C1L7_9CHLO</name>
<keyword evidence="2" id="KW-1133">Transmembrane helix</keyword>
<reference evidence="3 4" key="1">
    <citation type="journal article" date="2015" name="Genome Biol. Evol.">
        <title>Comparative Genomics of a Bacterivorous Green Alga Reveals Evolutionary Causalities and Consequences of Phago-Mixotrophic Mode of Nutrition.</title>
        <authorList>
            <person name="Burns J.A."/>
            <person name="Paasch A."/>
            <person name="Narechania A."/>
            <person name="Kim E."/>
        </authorList>
    </citation>
    <scope>NUCLEOTIDE SEQUENCE [LARGE SCALE GENOMIC DNA]</scope>
    <source>
        <strain evidence="3 4">PLY_AMNH</strain>
    </source>
</reference>
<protein>
    <submittedName>
        <fullName evidence="3">Uncharacterized protein</fullName>
    </submittedName>
</protein>
<evidence type="ECO:0000256" key="2">
    <source>
        <dbReference type="SAM" id="Phobius"/>
    </source>
</evidence>
<keyword evidence="4" id="KW-1185">Reference proteome</keyword>